<dbReference type="VEuPathDB" id="FungiDB:CC1G_04989"/>
<protein>
    <submittedName>
        <fullName evidence="2">Uncharacterized protein</fullName>
    </submittedName>
</protein>
<reference evidence="2 3" key="1">
    <citation type="journal article" date="2010" name="Proc. Natl. Acad. Sci. U.S.A.">
        <title>Insights into evolution of multicellular fungi from the assembled chromosomes of the mushroom Coprinopsis cinerea (Coprinus cinereus).</title>
        <authorList>
            <person name="Stajich J.E."/>
            <person name="Wilke S.K."/>
            <person name="Ahren D."/>
            <person name="Au C.H."/>
            <person name="Birren B.W."/>
            <person name="Borodovsky M."/>
            <person name="Burns C."/>
            <person name="Canback B."/>
            <person name="Casselton L.A."/>
            <person name="Cheng C.K."/>
            <person name="Deng J."/>
            <person name="Dietrich F.S."/>
            <person name="Fargo D.C."/>
            <person name="Farman M.L."/>
            <person name="Gathman A.C."/>
            <person name="Goldberg J."/>
            <person name="Guigo R."/>
            <person name="Hoegger P.J."/>
            <person name="Hooker J.B."/>
            <person name="Huggins A."/>
            <person name="James T.Y."/>
            <person name="Kamada T."/>
            <person name="Kilaru S."/>
            <person name="Kodira C."/>
            <person name="Kues U."/>
            <person name="Kupfer D."/>
            <person name="Kwan H.S."/>
            <person name="Lomsadze A."/>
            <person name="Li W."/>
            <person name="Lilly W.W."/>
            <person name="Ma L.J."/>
            <person name="Mackey A.J."/>
            <person name="Manning G."/>
            <person name="Martin F."/>
            <person name="Muraguchi H."/>
            <person name="Natvig D.O."/>
            <person name="Palmerini H."/>
            <person name="Ramesh M.A."/>
            <person name="Rehmeyer C.J."/>
            <person name="Roe B.A."/>
            <person name="Shenoy N."/>
            <person name="Stanke M."/>
            <person name="Ter-Hovhannisyan V."/>
            <person name="Tunlid A."/>
            <person name="Velagapudi R."/>
            <person name="Vision T.J."/>
            <person name="Zeng Q."/>
            <person name="Zolan M.E."/>
            <person name="Pukkila P.J."/>
        </authorList>
    </citation>
    <scope>NUCLEOTIDE SEQUENCE [LARGE SCALE GENOMIC DNA]</scope>
    <source>
        <strain evidence="3">Okayama-7 / 130 / ATCC MYA-4618 / FGSC 9003</strain>
    </source>
</reference>
<organism evidence="2 3">
    <name type="scientific">Coprinopsis cinerea (strain Okayama-7 / 130 / ATCC MYA-4618 / FGSC 9003)</name>
    <name type="common">Inky cap fungus</name>
    <name type="synonym">Hormographiella aspergillata</name>
    <dbReference type="NCBI Taxonomy" id="240176"/>
    <lineage>
        <taxon>Eukaryota</taxon>
        <taxon>Fungi</taxon>
        <taxon>Dikarya</taxon>
        <taxon>Basidiomycota</taxon>
        <taxon>Agaricomycotina</taxon>
        <taxon>Agaricomycetes</taxon>
        <taxon>Agaricomycetidae</taxon>
        <taxon>Agaricales</taxon>
        <taxon>Agaricineae</taxon>
        <taxon>Psathyrellaceae</taxon>
        <taxon>Coprinopsis</taxon>
    </lineage>
</organism>
<name>A8NSE9_COPC7</name>
<dbReference type="EMBL" id="AACS02000008">
    <property type="protein sequence ID" value="EAU85772.2"/>
    <property type="molecule type" value="Genomic_DNA"/>
</dbReference>
<feature type="compositionally biased region" description="Polar residues" evidence="1">
    <location>
        <begin position="1"/>
        <end position="17"/>
    </location>
</feature>
<dbReference type="HOGENOM" id="CLU_3014083_0_0_1"/>
<evidence type="ECO:0000313" key="2">
    <source>
        <dbReference type="EMBL" id="EAU85772.2"/>
    </source>
</evidence>
<evidence type="ECO:0000313" key="3">
    <source>
        <dbReference type="Proteomes" id="UP000001861"/>
    </source>
</evidence>
<dbReference type="AlphaFoldDB" id="A8NSE9"/>
<dbReference type="GeneID" id="6012536"/>
<proteinExistence type="predicted"/>
<dbReference type="RefSeq" id="XP_001835996.2">
    <property type="nucleotide sequence ID" value="XM_001835944.2"/>
</dbReference>
<keyword evidence="3" id="KW-1185">Reference proteome</keyword>
<evidence type="ECO:0000256" key="1">
    <source>
        <dbReference type="SAM" id="MobiDB-lite"/>
    </source>
</evidence>
<comment type="caution">
    <text evidence="2">The sequence shown here is derived from an EMBL/GenBank/DDBJ whole genome shotgun (WGS) entry which is preliminary data.</text>
</comment>
<sequence length="56" mass="6466">MSSTGKVKNKPDQNQTSKMDRYEEDSMYMIASSPIGGCWLEKSSRAQMRLYLCVER</sequence>
<accession>A8NSE9</accession>
<dbReference type="Proteomes" id="UP000001861">
    <property type="component" value="Unassembled WGS sequence"/>
</dbReference>
<gene>
    <name evidence="2" type="ORF">CC1G_04989</name>
</gene>
<feature type="region of interest" description="Disordered" evidence="1">
    <location>
        <begin position="1"/>
        <end position="22"/>
    </location>
</feature>
<dbReference type="KEGG" id="cci:CC1G_04989"/>
<dbReference type="InParanoid" id="A8NSE9"/>